<evidence type="ECO:0000259" key="6">
    <source>
        <dbReference type="PROSITE" id="PS50075"/>
    </source>
</evidence>
<dbReference type="Gene3D" id="1.10.1200.10">
    <property type="entry name" value="ACP-like"/>
    <property type="match status" value="1"/>
</dbReference>
<dbReference type="Gene3D" id="3.40.50.980">
    <property type="match status" value="2"/>
</dbReference>
<dbReference type="CDD" id="cd02440">
    <property type="entry name" value="AdoMet_MTases"/>
    <property type="match status" value="1"/>
</dbReference>
<protein>
    <submittedName>
        <fullName evidence="7">Amino acid adenylation domain-containing protein</fullName>
    </submittedName>
</protein>
<evidence type="ECO:0000313" key="7">
    <source>
        <dbReference type="EMBL" id="MFC5889073.1"/>
    </source>
</evidence>
<dbReference type="PROSITE" id="PS00455">
    <property type="entry name" value="AMP_BINDING"/>
    <property type="match status" value="1"/>
</dbReference>
<dbReference type="Pfam" id="PF08242">
    <property type="entry name" value="Methyltransf_12"/>
    <property type="match status" value="1"/>
</dbReference>
<dbReference type="SUPFAM" id="SSF52777">
    <property type="entry name" value="CoA-dependent acyltransferases"/>
    <property type="match status" value="1"/>
</dbReference>
<dbReference type="InterPro" id="IPR020806">
    <property type="entry name" value="PKS_PP-bd"/>
</dbReference>
<evidence type="ECO:0000256" key="3">
    <source>
        <dbReference type="ARBA" id="ARBA00022598"/>
    </source>
</evidence>
<dbReference type="PANTHER" id="PTHR45527:SF10">
    <property type="entry name" value="PYOCHELIN SYNTHASE PCHF"/>
    <property type="match status" value="1"/>
</dbReference>
<dbReference type="SMART" id="SM00823">
    <property type="entry name" value="PKS_PP"/>
    <property type="match status" value="1"/>
</dbReference>
<organism evidence="7 8">
    <name type="scientific">Kitasatospora aburaviensis</name>
    <dbReference type="NCBI Taxonomy" id="67265"/>
    <lineage>
        <taxon>Bacteria</taxon>
        <taxon>Bacillati</taxon>
        <taxon>Actinomycetota</taxon>
        <taxon>Actinomycetes</taxon>
        <taxon>Kitasatosporales</taxon>
        <taxon>Streptomycetaceae</taxon>
        <taxon>Kitasatospora</taxon>
    </lineage>
</organism>
<reference evidence="8" key="1">
    <citation type="journal article" date="2019" name="Int. J. Syst. Evol. Microbiol.">
        <title>The Global Catalogue of Microorganisms (GCM) 10K type strain sequencing project: providing services to taxonomists for standard genome sequencing and annotation.</title>
        <authorList>
            <consortium name="The Broad Institute Genomics Platform"/>
            <consortium name="The Broad Institute Genome Sequencing Center for Infectious Disease"/>
            <person name="Wu L."/>
            <person name="Ma J."/>
        </authorList>
    </citation>
    <scope>NUCLEOTIDE SEQUENCE [LARGE SCALE GENOMIC DNA]</scope>
    <source>
        <strain evidence="8">CGMCC 4.1469</strain>
    </source>
</reference>
<dbReference type="RefSeq" id="WP_313767005.1">
    <property type="nucleotide sequence ID" value="NZ_BAAAVH010000020.1"/>
</dbReference>
<keyword evidence="4" id="KW-0677">Repeat</keyword>
<sequence length="1213" mass="128651">MSRRGDIEMLLDVLREMPAEGIELRFPAGPSAPELPTATPAGQQPADGSTVQRQRLGAAAWTAVRTEAELRGLTPAAVLLTVGADVLRQWSKRPDFSLDLALPGRGAARTLAFDALPEDSFAARAERLQQQLAQEPAGDAPTEQDPARCCPGYCAVEEEGGLALTWTAPDGLLPEGLIADLAAVTADALERLAAGAAAWDTRARLTALPAWQRAERESANNTAADLPATTLCRLVETRAAERPDAVAVIAEDGRLSYREVVADARRLARRLTDLGATPGTLVGVVVDKGRAQVPAVLGVTLSGAAYLPVDPAWPAARRAQVLEQGGVRIVVTTPRLRDAAEWPAGLTVVTPDDAEVRGASAEPLATAPAPEDLAYVIFTSGSTGQPKGVVIDHRGAANTVQDINLRFGIGPADRVLALSSLSFDLSVYDVFGTLAAGAAVVMPAPGRAHDPEHWSALVAEHGVTVWNSVPALMRLWLDNPAGAPSGAASTVRVVMLSGDWIPVPLPDAIRAAHPGARVISLGGATEASIWSISFPIGEVPPHWSRIPYGKPLANQTMHVLDHRLDPCPVWTTGEIHIGGIGVAKGYWADEARTAARFVDHPVTGERLYRTGDLGRYLPGGDIEFLGRDDTQVKLNGYRIELDEIAAVLRRRPGVGEAIITVDTNPATDRRQLVAHLLPEDAAEAVPAQDTDAVHARVLAAGRAEVQRAAAELAPAIADFRDLWHRLEALAPTVMARNLARLGALTTAGGSATADTIVAAGGVRPLYRGLIHQWLAVLAAERVLTATGTPGEYRTEQPLDADALDTEIKAALGALTATGTDRVLLDYFTACIDQQVAMLQGQVRPLQLLLPDGDWKVTRALYAGNPAARLQNLVAAAAVRSFVDQAPAERTVRILEVGAGTGATCDQVLPALPADRVHYRFTDVSTAFTASARQRYADAYPFVDYGLFDIDGDPAAHGLAPGCADLVIGANVLHDAKDLGRTLRSVRGLLAPGGLLVLIEGTVNSPLNMVSFAFLEGFGNYQDQREATLLSVPEWQEQLTAAGFTRAASAPEGAPAVDALVQHVLIAAAPAGRAALDTAALHRELGELLPDYMLPHHYLVLDELPLSANGKVDRSALPSPWRETAPEERESPQSALEQRLFEIWSEALGRNDFGVADNFFDLGGDSLHAVRIIGRLRAELGLTQSGDEAVDMLFQAPTIAELAAVLADRPEAAR</sequence>
<keyword evidence="1" id="KW-0596">Phosphopantetheine</keyword>
<feature type="compositionally biased region" description="Polar residues" evidence="5">
    <location>
        <begin position="40"/>
        <end position="50"/>
    </location>
</feature>
<dbReference type="InterPro" id="IPR036736">
    <property type="entry name" value="ACP-like_sf"/>
</dbReference>
<dbReference type="InterPro" id="IPR000873">
    <property type="entry name" value="AMP-dep_synth/lig_dom"/>
</dbReference>
<dbReference type="Pfam" id="PF00550">
    <property type="entry name" value="PP-binding"/>
    <property type="match status" value="1"/>
</dbReference>
<dbReference type="InterPro" id="IPR009081">
    <property type="entry name" value="PP-bd_ACP"/>
</dbReference>
<dbReference type="InterPro" id="IPR010071">
    <property type="entry name" value="AA_adenyl_dom"/>
</dbReference>
<dbReference type="SUPFAM" id="SSF56801">
    <property type="entry name" value="Acetyl-CoA synthetase-like"/>
    <property type="match status" value="1"/>
</dbReference>
<dbReference type="InterPro" id="IPR029063">
    <property type="entry name" value="SAM-dependent_MTases_sf"/>
</dbReference>
<evidence type="ECO:0000256" key="1">
    <source>
        <dbReference type="ARBA" id="ARBA00022450"/>
    </source>
</evidence>
<dbReference type="PANTHER" id="PTHR45527">
    <property type="entry name" value="NONRIBOSOMAL PEPTIDE SYNTHETASE"/>
    <property type="match status" value="1"/>
</dbReference>
<accession>A0ABW1F763</accession>
<dbReference type="InterPro" id="IPR013217">
    <property type="entry name" value="Methyltransf_12"/>
</dbReference>
<dbReference type="InterPro" id="IPR006162">
    <property type="entry name" value="Ppantetheine_attach_site"/>
</dbReference>
<evidence type="ECO:0000256" key="2">
    <source>
        <dbReference type="ARBA" id="ARBA00022553"/>
    </source>
</evidence>
<keyword evidence="3" id="KW-0436">Ligase</keyword>
<dbReference type="InterPro" id="IPR020845">
    <property type="entry name" value="AMP-binding_CS"/>
</dbReference>
<dbReference type="NCBIfam" id="TIGR01733">
    <property type="entry name" value="AA-adenyl-dom"/>
    <property type="match status" value="1"/>
</dbReference>
<dbReference type="Gene3D" id="3.30.300.30">
    <property type="match status" value="1"/>
</dbReference>
<dbReference type="Pfam" id="PF00501">
    <property type="entry name" value="AMP-binding"/>
    <property type="match status" value="1"/>
</dbReference>
<dbReference type="InterPro" id="IPR045851">
    <property type="entry name" value="AMP-bd_C_sf"/>
</dbReference>
<feature type="region of interest" description="Disordered" evidence="5">
    <location>
        <begin position="28"/>
        <end position="50"/>
    </location>
</feature>
<comment type="caution">
    <text evidence="7">The sequence shown here is derived from an EMBL/GenBank/DDBJ whole genome shotgun (WGS) entry which is preliminary data.</text>
</comment>
<dbReference type="EMBL" id="JBHSOD010000050">
    <property type="protein sequence ID" value="MFC5889073.1"/>
    <property type="molecule type" value="Genomic_DNA"/>
</dbReference>
<name>A0ABW1F763_9ACTN</name>
<gene>
    <name evidence="7" type="ORF">ACFP0N_29300</name>
</gene>
<keyword evidence="8" id="KW-1185">Reference proteome</keyword>
<dbReference type="Proteomes" id="UP001596067">
    <property type="component" value="Unassembled WGS sequence"/>
</dbReference>
<dbReference type="SUPFAM" id="SSF53335">
    <property type="entry name" value="S-adenosyl-L-methionine-dependent methyltransferases"/>
    <property type="match status" value="1"/>
</dbReference>
<proteinExistence type="predicted"/>
<evidence type="ECO:0000313" key="8">
    <source>
        <dbReference type="Proteomes" id="UP001596067"/>
    </source>
</evidence>
<feature type="domain" description="Carrier" evidence="6">
    <location>
        <begin position="1130"/>
        <end position="1209"/>
    </location>
</feature>
<dbReference type="SUPFAM" id="SSF47336">
    <property type="entry name" value="ACP-like"/>
    <property type="match status" value="1"/>
</dbReference>
<keyword evidence="2" id="KW-0597">Phosphoprotein</keyword>
<dbReference type="Gene3D" id="3.30.559.30">
    <property type="entry name" value="Nonribosomal peptide synthetase, condensation domain"/>
    <property type="match status" value="1"/>
</dbReference>
<dbReference type="Gene3D" id="2.30.38.10">
    <property type="entry name" value="Luciferase, Domain 3"/>
    <property type="match status" value="1"/>
</dbReference>
<evidence type="ECO:0000256" key="5">
    <source>
        <dbReference type="SAM" id="MobiDB-lite"/>
    </source>
</evidence>
<dbReference type="PROSITE" id="PS50075">
    <property type="entry name" value="CARRIER"/>
    <property type="match status" value="1"/>
</dbReference>
<dbReference type="Gene3D" id="3.40.50.150">
    <property type="entry name" value="Vaccinia Virus protein VP39"/>
    <property type="match status" value="1"/>
</dbReference>
<dbReference type="PROSITE" id="PS00012">
    <property type="entry name" value="PHOSPHOPANTETHEINE"/>
    <property type="match status" value="1"/>
</dbReference>
<evidence type="ECO:0000256" key="4">
    <source>
        <dbReference type="ARBA" id="ARBA00022737"/>
    </source>
</evidence>